<dbReference type="InterPro" id="IPR020845">
    <property type="entry name" value="AMP-binding_CS"/>
</dbReference>
<dbReference type="CDD" id="cd19531">
    <property type="entry name" value="LCL_NRPS-like"/>
    <property type="match status" value="1"/>
</dbReference>
<accession>A0A4R7VJW9</accession>
<dbReference type="PROSITE" id="PS00012">
    <property type="entry name" value="PHOSPHOPANTETHEINE"/>
    <property type="match status" value="1"/>
</dbReference>
<dbReference type="Proteomes" id="UP000294927">
    <property type="component" value="Unassembled WGS sequence"/>
</dbReference>
<dbReference type="PANTHER" id="PTHR45527">
    <property type="entry name" value="NONRIBOSOMAL PEPTIDE SYNTHETASE"/>
    <property type="match status" value="1"/>
</dbReference>
<dbReference type="InterPro" id="IPR025110">
    <property type="entry name" value="AMP-bd_C"/>
</dbReference>
<comment type="similarity">
    <text evidence="2">Belongs to the ATP-dependent AMP-binding enzyme family.</text>
</comment>
<dbReference type="InterPro" id="IPR009081">
    <property type="entry name" value="PP-bd_ACP"/>
</dbReference>
<dbReference type="InterPro" id="IPR001031">
    <property type="entry name" value="Thioesterase"/>
</dbReference>
<dbReference type="Gene3D" id="3.40.50.12780">
    <property type="entry name" value="N-terminal domain of ligase-like"/>
    <property type="match status" value="1"/>
</dbReference>
<reference evidence="7 8" key="1">
    <citation type="submission" date="2019-03" db="EMBL/GenBank/DDBJ databases">
        <title>Genomic Encyclopedia of Archaeal and Bacterial Type Strains, Phase II (KMG-II): from individual species to whole genera.</title>
        <authorList>
            <person name="Goeker M."/>
        </authorList>
    </citation>
    <scope>NUCLEOTIDE SEQUENCE [LARGE SCALE GENOMIC DNA]</scope>
    <source>
        <strain evidence="7 8">DSM 45499</strain>
    </source>
</reference>
<keyword evidence="8" id="KW-1185">Reference proteome</keyword>
<dbReference type="InterPro" id="IPR045851">
    <property type="entry name" value="AMP-bd_C_sf"/>
</dbReference>
<dbReference type="Gene3D" id="3.30.300.30">
    <property type="match status" value="2"/>
</dbReference>
<comment type="caution">
    <text evidence="7">The sequence shown here is derived from an EMBL/GenBank/DDBJ whole genome shotgun (WGS) entry which is preliminary data.</text>
</comment>
<evidence type="ECO:0000256" key="1">
    <source>
        <dbReference type="ARBA" id="ARBA00001957"/>
    </source>
</evidence>
<dbReference type="InterPro" id="IPR000873">
    <property type="entry name" value="AMP-dep_synth/lig_dom"/>
</dbReference>
<dbReference type="Pfam" id="PF00550">
    <property type="entry name" value="PP-binding"/>
    <property type="match status" value="2"/>
</dbReference>
<dbReference type="FunFam" id="3.40.50.980:FF:000001">
    <property type="entry name" value="Non-ribosomal peptide synthetase"/>
    <property type="match status" value="2"/>
</dbReference>
<dbReference type="GO" id="GO:0031177">
    <property type="term" value="F:phosphopantetheine binding"/>
    <property type="evidence" value="ECO:0007669"/>
    <property type="project" value="InterPro"/>
</dbReference>
<dbReference type="GO" id="GO:0043041">
    <property type="term" value="P:amino acid activation for nonribosomal peptide biosynthetic process"/>
    <property type="evidence" value="ECO:0007669"/>
    <property type="project" value="TreeGrafter"/>
</dbReference>
<dbReference type="GO" id="GO:0003824">
    <property type="term" value="F:catalytic activity"/>
    <property type="evidence" value="ECO:0007669"/>
    <property type="project" value="InterPro"/>
</dbReference>
<dbReference type="InterPro" id="IPR023213">
    <property type="entry name" value="CAT-like_dom_sf"/>
</dbReference>
<comment type="cofactor">
    <cofactor evidence="1">
        <name>pantetheine 4'-phosphate</name>
        <dbReference type="ChEBI" id="CHEBI:47942"/>
    </cofactor>
</comment>
<sequence>MKHLLSTSGEEAGSRTSGGREPHRSTLSREELLRLRLRGAAKPEQADEIPRLPRGDGLPLSFAQRRLWVLDRIRPGGTEYLMPVLLRLRGDLDVPALRRALDEIVARHEVLRTRYATVDGEPVQVIDPPGPLPHTDVRDGDLADLVAAAGDEPLDLATEWPIRAMLARVADDEHALLLTLHHIAADGWSESVLLTELDTLYGAFAAGGSSPLPVPTVQYADFAAWQRERLSGTRLTERLDYWRTRLSGLAQLELPTDRPRGPVRDADGATVTFTVPAELARTLTALGRAHGATPFMVLLAAFQLLLGRHAGQTDVVVGSPVAGRDRTELDRLIGLFVNMVVLRTDLSGDVSFTDVLARVRETALGAYEHQDIPFERLVDELAPVRDASRTPLFQVVFQLATVAGEPSADRAGLRAEQLPAGWSVAKFDLSLALVPRADGSLVGELEYATALFDRATIERMTGHYLRLLTSIAARPDLPTHRLELLTGAERELLVEWSGSGESHPTGPSLPEVFQAQVARTPDAAAVSHDGTSLTYAGLNARANRLAHHLRGLGVGPETLVGVCLDRGIDVVVALLGVLKAGAGYLPLDPGQPADRLAYIVDDAGVDVVICHDERFNTVTTVAPDQESGSDTDPAPLSTADNVAYVIYTSGSTGRPKGVPVTHANVLRLLRSCEADFGFGPTDVWTLFHSYAFDFSVWELWGALLYGGRAVVVPFTVSRSPSEFLDLLIAERVTILNQTPSAFRGLVEAVTEADPAPDALALRRIVFGGEALDVAELAPWFERFGDTGPRLVNMYGITETTVHVTHHAIDPAEHRRSPIGRPLADLRVYVLDHDLNPVPVGVRGQLYVSGPGVARGYLGRPGLTADRFGPDPFATTPGARMYRTGDLARLTGDGALEFLGRVDDQVKIRGHRIEPGEVEAAIATHPAIDKAVVIAHQRAGEREHRLVAYVVPAVGHTFRVDELRDHLGRTLPSYMVPAQFVPVDTVVVTANGKVDRRALPDPDEHRGAPSGDHVAPRTPVEQLIAEAWTEELAEPAVGVHDNFFGLGGDSIRAIRVIGALRRRGIELTVTDLLVHQTIAGLARYLETAARPTAESVEEQRVGPFELLGDADRAALPAGLADAYPMSMVQAAMVYQMIADEEDSPYHNITLFPIADDAPFSLPALREAATLLAARHEILRTCFALTGYTEPLQLVAATGAVEVGFDDLRTIPADERDAVIQRFVTHTRARPFDVGRAPMLRFHVHQTDDDRWLFSFIECHAILDGWSHHSLITELMAGYRTIRDGREPAPAQAHTVRYADYVAAENRSLTSGVDGEFWADRLARFDRVELPAGWAAAPEAAERPYQLRVPFDDLDAGLRRLAAAAGAPLKSVLFAAHLKVLSVLSGTSRFHTGLVTNGRLETHGGAAVCGMHLNTLPIGVELTGATWTELVRQVLAEEVAAWPHRRFPLPEMQRAWGGGTPLVEVAFTYLDFHVLDSRRIESAGVVDVSPNEFGLDVWTFPGVLFLSAQPGRISRANGQRLAGLYRRVLADMAADPLGDARTTALDEHETGRLASFASGPRADYPDACVHELFERQVARTPDAAALRGADGTEVTYAVLNARANRLAHHLLDRGVRPESLVGVLLRRGPELVVALLAVLKAGAAYLPLDPGDPPLRLATLLGEAGAGLVLTETALADRVATPVVLLDTDLTGQSETDPASGATPDSLAYVIYTSGSTGTPKGVLIEHRNVVNYLSWCRGAYTPLGGSGAVLYSSMAFDLPVTTLFLALLSGQPVTVTADDGVPGIGALVDVLEHGRFGLLKLTPAHLAVLNQALSADAVRTAAGRLVVGGDELVRDAVSTWARHAPDTVVDNEYGPTETTVGCSLFETTAADLPPGVVPIGRPIANTVFRVLDANQRPVPVGVTGELYIGGAQLARGYVGRPDLTAARFVPDPYAEGQRLYRSGDLARYRDDGILEFAGRADNQVKIRGYRIELGEIEAALCGHPAVAKAAVRVAVMPGGDRDLVGYLVRAEGATIDPAGVRDWLSTRLPGHLVPPSIMVLDALPLTRNGKVDAAKLPEPADPRAGAAYLAPRTATEGILAAALAEALGRQKVGIDEAFTDLGGHSMTVMRVILKLRDEHGISVPFRAFYQHRTVAELARAIDPGARDGLRSTVVADRDGDWSDALLWFRRSGTRPPLFCVYPGGGQWYVHLAECIDADRPVAALEWPGLHRDAPSPQSIGSVAELFVAEVRAVRPTGPYHLLGWCGAGPVTLEMAHRLRRDGEQVTLALLDPALDSHTRSNLWEETAMFVRGETVLEKLDQARTADEITALQREFLEVLDYIIDEGGKDAPLPGDTFWAGRLRVWRELTQAMLGYRQRPTPGHLHLLVGDELAGGGHDVSCGQTVTEYLDRWGELTPGGLEVHRVGGDHLGVLRRPHVDDLARLLTRLMAASETRQDTQKDVN</sequence>
<dbReference type="Gene3D" id="3.40.50.1820">
    <property type="entry name" value="alpha/beta hydrolase"/>
    <property type="match status" value="1"/>
</dbReference>
<dbReference type="SUPFAM" id="SSF52777">
    <property type="entry name" value="CoA-dependent acyltransferases"/>
    <property type="match status" value="4"/>
</dbReference>
<evidence type="ECO:0000313" key="7">
    <source>
        <dbReference type="EMBL" id="TDV49744.1"/>
    </source>
</evidence>
<dbReference type="Pfam" id="PF00668">
    <property type="entry name" value="Condensation"/>
    <property type="match status" value="2"/>
</dbReference>
<dbReference type="FunFam" id="3.30.300.30:FF:000010">
    <property type="entry name" value="Enterobactin synthetase component F"/>
    <property type="match status" value="1"/>
</dbReference>
<dbReference type="Gene3D" id="2.30.38.10">
    <property type="entry name" value="Luciferase, Domain 3"/>
    <property type="match status" value="1"/>
</dbReference>
<evidence type="ECO:0000256" key="4">
    <source>
        <dbReference type="ARBA" id="ARBA00022553"/>
    </source>
</evidence>
<dbReference type="GO" id="GO:0044550">
    <property type="term" value="P:secondary metabolite biosynthetic process"/>
    <property type="evidence" value="ECO:0007669"/>
    <property type="project" value="UniProtKB-ARBA"/>
</dbReference>
<evidence type="ECO:0000256" key="2">
    <source>
        <dbReference type="ARBA" id="ARBA00006432"/>
    </source>
</evidence>
<dbReference type="FunFam" id="3.40.50.12780:FF:000012">
    <property type="entry name" value="Non-ribosomal peptide synthetase"/>
    <property type="match status" value="2"/>
</dbReference>
<dbReference type="InterPro" id="IPR029058">
    <property type="entry name" value="AB_hydrolase_fold"/>
</dbReference>
<evidence type="ECO:0000313" key="8">
    <source>
        <dbReference type="Proteomes" id="UP000294927"/>
    </source>
</evidence>
<keyword evidence="3" id="KW-0596">Phosphopantetheine</keyword>
<dbReference type="InterPro" id="IPR036736">
    <property type="entry name" value="ACP-like_sf"/>
</dbReference>
<dbReference type="PROSITE" id="PS00455">
    <property type="entry name" value="AMP_BINDING"/>
    <property type="match status" value="2"/>
</dbReference>
<dbReference type="InterPro" id="IPR042099">
    <property type="entry name" value="ANL_N_sf"/>
</dbReference>
<feature type="region of interest" description="Disordered" evidence="5">
    <location>
        <begin position="1"/>
        <end position="28"/>
    </location>
</feature>
<dbReference type="EMBL" id="SOCP01000007">
    <property type="protein sequence ID" value="TDV49744.1"/>
    <property type="molecule type" value="Genomic_DNA"/>
</dbReference>
<evidence type="ECO:0000256" key="3">
    <source>
        <dbReference type="ARBA" id="ARBA00022450"/>
    </source>
</evidence>
<dbReference type="Pfam" id="PF13193">
    <property type="entry name" value="AMP-binding_C"/>
    <property type="match status" value="2"/>
</dbReference>
<evidence type="ECO:0000256" key="5">
    <source>
        <dbReference type="SAM" id="MobiDB-lite"/>
    </source>
</evidence>
<dbReference type="GO" id="GO:0005829">
    <property type="term" value="C:cytosol"/>
    <property type="evidence" value="ECO:0007669"/>
    <property type="project" value="TreeGrafter"/>
</dbReference>
<dbReference type="NCBIfam" id="NF003417">
    <property type="entry name" value="PRK04813.1"/>
    <property type="match status" value="2"/>
</dbReference>
<feature type="region of interest" description="Disordered" evidence="5">
    <location>
        <begin position="993"/>
        <end position="1015"/>
    </location>
</feature>
<dbReference type="GO" id="GO:0008610">
    <property type="term" value="P:lipid biosynthetic process"/>
    <property type="evidence" value="ECO:0007669"/>
    <property type="project" value="UniProtKB-ARBA"/>
</dbReference>
<evidence type="ECO:0000259" key="6">
    <source>
        <dbReference type="PROSITE" id="PS50075"/>
    </source>
</evidence>
<feature type="compositionally biased region" description="Basic and acidic residues" evidence="5">
    <location>
        <begin position="18"/>
        <end position="28"/>
    </location>
</feature>
<dbReference type="FunFam" id="2.30.38.10:FF:000001">
    <property type="entry name" value="Non-ribosomal peptide synthetase PvdI"/>
    <property type="match status" value="2"/>
</dbReference>
<dbReference type="InterPro" id="IPR020806">
    <property type="entry name" value="PKS_PP-bd"/>
</dbReference>
<dbReference type="InterPro" id="IPR010071">
    <property type="entry name" value="AA_adenyl_dom"/>
</dbReference>
<dbReference type="NCBIfam" id="TIGR01733">
    <property type="entry name" value="AA-adenyl-dom"/>
    <property type="match status" value="2"/>
</dbReference>
<dbReference type="PROSITE" id="PS50075">
    <property type="entry name" value="CARRIER"/>
    <property type="match status" value="2"/>
</dbReference>
<dbReference type="Pfam" id="PF00501">
    <property type="entry name" value="AMP-binding"/>
    <property type="match status" value="2"/>
</dbReference>
<dbReference type="PANTHER" id="PTHR45527:SF14">
    <property type="entry name" value="PLIPASTATIN SYNTHASE SUBUNIT B"/>
    <property type="match status" value="1"/>
</dbReference>
<dbReference type="CDD" id="cd05930">
    <property type="entry name" value="A_NRPS"/>
    <property type="match status" value="1"/>
</dbReference>
<name>A0A4R7VJW9_9PSEU</name>
<protein>
    <submittedName>
        <fullName evidence="7">Amino acid adenylation domain-containing protein</fullName>
    </submittedName>
</protein>
<feature type="domain" description="Carrier" evidence="6">
    <location>
        <begin position="1014"/>
        <end position="1088"/>
    </location>
</feature>
<proteinExistence type="inferred from homology"/>
<dbReference type="SUPFAM" id="SSF47336">
    <property type="entry name" value="ACP-like"/>
    <property type="match status" value="2"/>
</dbReference>
<feature type="domain" description="Carrier" evidence="6">
    <location>
        <begin position="2069"/>
        <end position="2144"/>
    </location>
</feature>
<feature type="compositionally biased region" description="Basic and acidic residues" evidence="5">
    <location>
        <begin position="993"/>
        <end position="1006"/>
    </location>
</feature>
<dbReference type="Gene3D" id="3.40.50.980">
    <property type="match status" value="2"/>
</dbReference>
<dbReference type="SUPFAM" id="SSF53474">
    <property type="entry name" value="alpha/beta-Hydrolases"/>
    <property type="match status" value="1"/>
</dbReference>
<gene>
    <name evidence="7" type="ORF">CLV71_10783</name>
</gene>
<dbReference type="FunFam" id="1.10.1200.10:FF:000005">
    <property type="entry name" value="Nonribosomal peptide synthetase 1"/>
    <property type="match status" value="1"/>
</dbReference>
<dbReference type="OrthoDB" id="2378856at2"/>
<feature type="compositionally biased region" description="Polar residues" evidence="5">
    <location>
        <begin position="1"/>
        <end position="17"/>
    </location>
</feature>
<dbReference type="RefSeq" id="WP_133904447.1">
    <property type="nucleotide sequence ID" value="NZ_SOCP01000007.1"/>
</dbReference>
<dbReference type="InterPro" id="IPR006162">
    <property type="entry name" value="Ppantetheine_attach_site"/>
</dbReference>
<dbReference type="CDD" id="cd17643">
    <property type="entry name" value="A_NRPS_Cytc1-like"/>
    <property type="match status" value="1"/>
</dbReference>
<dbReference type="Gene3D" id="3.30.559.10">
    <property type="entry name" value="Chloramphenicol acetyltransferase-like domain"/>
    <property type="match status" value="2"/>
</dbReference>
<dbReference type="SMART" id="SM00823">
    <property type="entry name" value="PKS_PP"/>
    <property type="match status" value="2"/>
</dbReference>
<dbReference type="Gene3D" id="1.10.1200.10">
    <property type="entry name" value="ACP-like"/>
    <property type="match status" value="2"/>
</dbReference>
<organism evidence="7 8">
    <name type="scientific">Actinophytocola oryzae</name>
    <dbReference type="NCBI Taxonomy" id="502181"/>
    <lineage>
        <taxon>Bacteria</taxon>
        <taxon>Bacillati</taxon>
        <taxon>Actinomycetota</taxon>
        <taxon>Actinomycetes</taxon>
        <taxon>Pseudonocardiales</taxon>
        <taxon>Pseudonocardiaceae</taxon>
    </lineage>
</organism>
<dbReference type="Gene3D" id="3.30.559.30">
    <property type="entry name" value="Nonribosomal peptide synthetase, condensation domain"/>
    <property type="match status" value="2"/>
</dbReference>
<dbReference type="Pfam" id="PF00975">
    <property type="entry name" value="Thioesterase"/>
    <property type="match status" value="1"/>
</dbReference>
<dbReference type="InterPro" id="IPR001242">
    <property type="entry name" value="Condensation_dom"/>
</dbReference>
<dbReference type="SUPFAM" id="SSF56801">
    <property type="entry name" value="Acetyl-CoA synthetase-like"/>
    <property type="match status" value="2"/>
</dbReference>
<keyword evidence="4" id="KW-0597">Phosphoprotein</keyword>